<reference evidence="3" key="1">
    <citation type="submission" date="2020-03" db="EMBL/GenBank/DDBJ databases">
        <title>Draft sequencing of Paenibacilllus sp. S3N08.</title>
        <authorList>
            <person name="Kim D.-U."/>
        </authorList>
    </citation>
    <scope>NUCLEOTIDE SEQUENCE</scope>
    <source>
        <strain evidence="3">S3N08</strain>
    </source>
</reference>
<name>A0ABX0JH54_9BACL</name>
<protein>
    <submittedName>
        <fullName evidence="3">GNAT family N-acetyltransferase</fullName>
    </submittedName>
</protein>
<dbReference type="Proteomes" id="UP001165962">
    <property type="component" value="Unassembled WGS sequence"/>
</dbReference>
<gene>
    <name evidence="3" type="ORF">G9U52_33020</name>
</gene>
<organism evidence="3 4">
    <name type="scientific">Paenibacillus agricola</name>
    <dbReference type="NCBI Taxonomy" id="2716264"/>
    <lineage>
        <taxon>Bacteria</taxon>
        <taxon>Bacillati</taxon>
        <taxon>Bacillota</taxon>
        <taxon>Bacilli</taxon>
        <taxon>Bacillales</taxon>
        <taxon>Paenibacillaceae</taxon>
        <taxon>Paenibacillus</taxon>
    </lineage>
</organism>
<evidence type="ECO:0000256" key="1">
    <source>
        <dbReference type="SAM" id="MobiDB-lite"/>
    </source>
</evidence>
<dbReference type="Gene3D" id="3.40.630.30">
    <property type="match status" value="1"/>
</dbReference>
<evidence type="ECO:0000313" key="3">
    <source>
        <dbReference type="EMBL" id="NHN34609.1"/>
    </source>
</evidence>
<sequence>MNIIVQTVHYDQKSILRNLVELYKYDFSEYEADDVNEQGLYEYQYLDHYWTEDGRFAFFVRVDEKLAGFALVRTLGMNEQNQTIYSMAEFFIMKKYRRMGVGDHTAVHLFNLLPGVWKVGQLESNEPSQIFWKKVIGAYTNNGYEQGRREDHEGPLQTFVSKP</sequence>
<dbReference type="InterPro" id="IPR016181">
    <property type="entry name" value="Acyl_CoA_acyltransferase"/>
</dbReference>
<dbReference type="SUPFAM" id="SSF55729">
    <property type="entry name" value="Acyl-CoA N-acyltransferases (Nat)"/>
    <property type="match status" value="1"/>
</dbReference>
<evidence type="ECO:0000313" key="4">
    <source>
        <dbReference type="Proteomes" id="UP001165962"/>
    </source>
</evidence>
<keyword evidence="4" id="KW-1185">Reference proteome</keyword>
<dbReference type="InterPro" id="IPR000182">
    <property type="entry name" value="GNAT_dom"/>
</dbReference>
<evidence type="ECO:0000259" key="2">
    <source>
        <dbReference type="PROSITE" id="PS51186"/>
    </source>
</evidence>
<dbReference type="PROSITE" id="PS51186">
    <property type="entry name" value="GNAT"/>
    <property type="match status" value="1"/>
</dbReference>
<dbReference type="EMBL" id="JAAOIW010000020">
    <property type="protein sequence ID" value="NHN34609.1"/>
    <property type="molecule type" value="Genomic_DNA"/>
</dbReference>
<proteinExistence type="predicted"/>
<accession>A0ABX0JH54</accession>
<feature type="domain" description="N-acetyltransferase" evidence="2">
    <location>
        <begin position="14"/>
        <end position="163"/>
    </location>
</feature>
<dbReference type="RefSeq" id="WP_166155797.1">
    <property type="nucleotide sequence ID" value="NZ_JAAOIW010000020.1"/>
</dbReference>
<comment type="caution">
    <text evidence="3">The sequence shown here is derived from an EMBL/GenBank/DDBJ whole genome shotgun (WGS) entry which is preliminary data.</text>
</comment>
<dbReference type="Pfam" id="PF00583">
    <property type="entry name" value="Acetyltransf_1"/>
    <property type="match status" value="1"/>
</dbReference>
<feature type="region of interest" description="Disordered" evidence="1">
    <location>
        <begin position="144"/>
        <end position="163"/>
    </location>
</feature>